<protein>
    <recommendedName>
        <fullName evidence="1">FBD domain-containing protein</fullName>
    </recommendedName>
</protein>
<reference evidence="2" key="1">
    <citation type="submission" date="2019-07" db="EMBL/GenBank/DDBJ databases">
        <authorList>
            <person name="Dittberner H."/>
        </authorList>
    </citation>
    <scope>NUCLEOTIDE SEQUENCE [LARGE SCALE GENOMIC DNA]</scope>
</reference>
<evidence type="ECO:0000313" key="3">
    <source>
        <dbReference type="Proteomes" id="UP000489600"/>
    </source>
</evidence>
<organism evidence="2 3">
    <name type="scientific">Arabis nemorensis</name>
    <dbReference type="NCBI Taxonomy" id="586526"/>
    <lineage>
        <taxon>Eukaryota</taxon>
        <taxon>Viridiplantae</taxon>
        <taxon>Streptophyta</taxon>
        <taxon>Embryophyta</taxon>
        <taxon>Tracheophyta</taxon>
        <taxon>Spermatophyta</taxon>
        <taxon>Magnoliopsida</taxon>
        <taxon>eudicotyledons</taxon>
        <taxon>Gunneridae</taxon>
        <taxon>Pentapetalae</taxon>
        <taxon>rosids</taxon>
        <taxon>malvids</taxon>
        <taxon>Brassicales</taxon>
        <taxon>Brassicaceae</taxon>
        <taxon>Arabideae</taxon>
        <taxon>Arabis</taxon>
    </lineage>
</organism>
<feature type="domain" description="FBD" evidence="1">
    <location>
        <begin position="184"/>
        <end position="260"/>
    </location>
</feature>
<gene>
    <name evidence="2" type="ORF">ANE_LOCUS20858</name>
</gene>
<dbReference type="AlphaFoldDB" id="A0A565C9Z7"/>
<dbReference type="OrthoDB" id="673865at2759"/>
<dbReference type="Proteomes" id="UP000489600">
    <property type="component" value="Unassembled WGS sequence"/>
</dbReference>
<sequence>MDERKLFVNIMSRWISVFTGEFIDSFELYLSDLEGFEEDIMSLIEFATSKRVKNLVLDFSDTHSKKDSAIDHLLKLFYYQTHELDISRLVFNLLHVENLTICYFLIQMIQDCDNPMELHEPMKTKHLVMKANMHTNEFKGISIFLNCCPELESLTFDMLTTELIVRNSLPFDPETYWLTNKTYKCLEKTLKVVKVKNFRGRPNELHVLQYLIRTGLVMERLDLYEAKGLDDNERRLVLAGAEEVQRKFKRGSSHLRITLHNA</sequence>
<dbReference type="EMBL" id="CABITT030000007">
    <property type="protein sequence ID" value="VVB10414.1"/>
    <property type="molecule type" value="Genomic_DNA"/>
</dbReference>
<dbReference type="Pfam" id="PF08387">
    <property type="entry name" value="FBD"/>
    <property type="match status" value="1"/>
</dbReference>
<evidence type="ECO:0000259" key="1">
    <source>
        <dbReference type="SMART" id="SM00579"/>
    </source>
</evidence>
<keyword evidence="3" id="KW-1185">Reference proteome</keyword>
<dbReference type="SMART" id="SM00579">
    <property type="entry name" value="FBD"/>
    <property type="match status" value="1"/>
</dbReference>
<proteinExistence type="predicted"/>
<evidence type="ECO:0000313" key="2">
    <source>
        <dbReference type="EMBL" id="VVB10414.1"/>
    </source>
</evidence>
<dbReference type="InterPro" id="IPR006566">
    <property type="entry name" value="FBD"/>
</dbReference>
<accession>A0A565C9Z7</accession>
<name>A0A565C9Z7_9BRAS</name>
<comment type="caution">
    <text evidence="2">The sequence shown here is derived from an EMBL/GenBank/DDBJ whole genome shotgun (WGS) entry which is preliminary data.</text>
</comment>